<dbReference type="EMBL" id="JAHWDF010000007">
    <property type="protein sequence ID" value="MBW2961766.1"/>
    <property type="molecule type" value="Genomic_DNA"/>
</dbReference>
<dbReference type="RefSeq" id="WP_219040055.1">
    <property type="nucleotide sequence ID" value="NZ_JAHWDF010000007.1"/>
</dbReference>
<dbReference type="PROSITE" id="PS51257">
    <property type="entry name" value="PROKAR_LIPOPROTEIN"/>
    <property type="match status" value="1"/>
</dbReference>
<dbReference type="PANTHER" id="PTHR31339">
    <property type="entry name" value="PECTIN LYASE-RELATED"/>
    <property type="match status" value="1"/>
</dbReference>
<dbReference type="SMART" id="SM00710">
    <property type="entry name" value="PbH1"/>
    <property type="match status" value="5"/>
</dbReference>
<dbReference type="InterPro" id="IPR024535">
    <property type="entry name" value="RHGA/B-epi-like_pectate_lyase"/>
</dbReference>
<dbReference type="Pfam" id="PF00295">
    <property type="entry name" value="Glyco_hydro_28"/>
    <property type="match status" value="1"/>
</dbReference>
<dbReference type="InterPro" id="IPR006626">
    <property type="entry name" value="PbH1"/>
</dbReference>
<evidence type="ECO:0000313" key="3">
    <source>
        <dbReference type="EMBL" id="MBW2961766.1"/>
    </source>
</evidence>
<name>A0ABS6W2P5_9FLAO</name>
<evidence type="ECO:0000259" key="2">
    <source>
        <dbReference type="Pfam" id="PF12708"/>
    </source>
</evidence>
<dbReference type="Proteomes" id="UP000719267">
    <property type="component" value="Unassembled WGS sequence"/>
</dbReference>
<protein>
    <submittedName>
        <fullName evidence="3">Glycoside hydrolase family 28 protein</fullName>
    </submittedName>
</protein>
<accession>A0ABS6W2P5</accession>
<dbReference type="InterPro" id="IPR000743">
    <property type="entry name" value="Glyco_hydro_28"/>
</dbReference>
<dbReference type="PANTHER" id="PTHR31339:SF9">
    <property type="entry name" value="PLASMIN AND FIBRONECTIN-BINDING PROTEIN A"/>
    <property type="match status" value="1"/>
</dbReference>
<comment type="caution">
    <text evidence="3">The sequence shown here is derived from an EMBL/GenBank/DDBJ whole genome shotgun (WGS) entry which is preliminary data.</text>
</comment>
<evidence type="ECO:0000313" key="4">
    <source>
        <dbReference type="Proteomes" id="UP000719267"/>
    </source>
</evidence>
<proteinExistence type="inferred from homology"/>
<dbReference type="PROSITE" id="PS00502">
    <property type="entry name" value="POLYGALACTURONASE"/>
    <property type="match status" value="1"/>
</dbReference>
<gene>
    <name evidence="3" type="ORF">KW502_08140</name>
</gene>
<keyword evidence="1" id="KW-0326">Glycosidase</keyword>
<comment type="similarity">
    <text evidence="1">Belongs to the glycosyl hydrolase 28 family.</text>
</comment>
<dbReference type="InterPro" id="IPR051801">
    <property type="entry name" value="GH28_Enzymes"/>
</dbReference>
<keyword evidence="4" id="KW-1185">Reference proteome</keyword>
<reference evidence="3 4" key="1">
    <citation type="submission" date="2021-07" db="EMBL/GenBank/DDBJ databases">
        <title>Mesonia aestuariivivens sp. nov., isolated from a tidal flat.</title>
        <authorList>
            <person name="Kim Y.-O."/>
            <person name="Yoon J.-H."/>
        </authorList>
    </citation>
    <scope>NUCLEOTIDE SEQUENCE [LARGE SCALE GENOMIC DNA]</scope>
    <source>
        <strain evidence="3 4">JHPTF-M18</strain>
    </source>
</reference>
<dbReference type="Pfam" id="PF12708">
    <property type="entry name" value="Pect-lyase_RHGA_epim"/>
    <property type="match status" value="1"/>
</dbReference>
<organism evidence="3 4">
    <name type="scientific">Mesonia aestuariivivens</name>
    <dbReference type="NCBI Taxonomy" id="2796128"/>
    <lineage>
        <taxon>Bacteria</taxon>
        <taxon>Pseudomonadati</taxon>
        <taxon>Bacteroidota</taxon>
        <taxon>Flavobacteriia</taxon>
        <taxon>Flavobacteriales</taxon>
        <taxon>Flavobacteriaceae</taxon>
        <taxon>Mesonia</taxon>
    </lineage>
</organism>
<evidence type="ECO:0000256" key="1">
    <source>
        <dbReference type="RuleBase" id="RU361169"/>
    </source>
</evidence>
<feature type="domain" description="Rhamnogalacturonase A/B/Epimerase-like pectate lyase" evidence="2">
    <location>
        <begin position="69"/>
        <end position="121"/>
    </location>
</feature>
<sequence length="485" mass="54026">MKFIKFTSLFFFTLIMLFSSCKEQKKTIAKESDSEENQNEIVENSVWEKADQIVSSIVIPQFPDKDFLITDFGAVADGKTNNSVAFKKAIAACYKSGGGKVIVPEGKYLTGPIHLKSNVNLHLKEGAEVLFSKNKADYLPVVHTSYEGVELMNYSPLIYAYQQKNIAITGKGTFNGQASNENWWPWCGAERYGHKEGMAQQKDEANLPALRKMNEAGVPVNERVFGEGHQLRPLFLEPFECENVLISGVTFTNAPFWVIHPIKSNSVTVDGVTVNSHGPNNDGCDPEYSKNVRIANCLFNTGDDCIAIKSGRNEDGRRVAIPSENIVIENCVMKDGHGGVVMGSEISAGVRNVFVRDCKMDSPNLDRAIRIKTNTLRGGFVEDIYVKDLWVGSVKEAVLKINTHYGIYDNQEGEFMPSIKNIYLENVTVKNGGKYGILITGREESPVKNVNFTNVVINDVKEIQSVEHAEKINFKNTKINNQEMK</sequence>
<dbReference type="GO" id="GO:0016787">
    <property type="term" value="F:hydrolase activity"/>
    <property type="evidence" value="ECO:0007669"/>
    <property type="project" value="UniProtKB-KW"/>
</dbReference>
<keyword evidence="1 3" id="KW-0378">Hydrolase</keyword>